<organism evidence="2">
    <name type="scientific">termite gut metagenome</name>
    <dbReference type="NCBI Taxonomy" id="433724"/>
    <lineage>
        <taxon>unclassified sequences</taxon>
        <taxon>metagenomes</taxon>
        <taxon>organismal metagenomes</taxon>
    </lineage>
</organism>
<protein>
    <recommendedName>
        <fullName evidence="1">GmrSD restriction endonucleases N-terminal domain-containing protein</fullName>
    </recommendedName>
</protein>
<name>A0A5J4RVH0_9ZZZZ</name>
<gene>
    <name evidence="2" type="ORF">EZS27_014736</name>
</gene>
<evidence type="ECO:0000313" key="2">
    <source>
        <dbReference type="EMBL" id="KAA6337150.1"/>
    </source>
</evidence>
<proteinExistence type="predicted"/>
<comment type="caution">
    <text evidence="2">The sequence shown here is derived from an EMBL/GenBank/DDBJ whole genome shotgun (WGS) entry which is preliminary data.</text>
</comment>
<dbReference type="AlphaFoldDB" id="A0A5J4RVH0"/>
<accession>A0A5J4RVH0</accession>
<feature type="domain" description="GmrSD restriction endonucleases N-terminal" evidence="1">
    <location>
        <begin position="10"/>
        <end position="270"/>
    </location>
</feature>
<dbReference type="Pfam" id="PF03235">
    <property type="entry name" value="GmrSD_N"/>
    <property type="match status" value="1"/>
</dbReference>
<sequence>MENKEFSFWNLISEYTIEIPAMQRDYVQDRLYSDLQKEECDIVQARLYSDLQKEECDIVQDRLYSDLQKEECDIVQDRLYPDLQKEECDIVGDIHKTLTNQTKINLHFVYGKVDNQELVPLDGQQRLTTLFLLHWFLSLGKITDEEKKTLSRFTYETRPSSEDFCLKLVKESIEYQYDKKISQQILDSKWFFLSWKNDPTIKAMLKMLDIIQSKFKEPNKNLFNLLCSEDCPVTFHFLPLEQFKLDDEIYVKMNSRGKPLTDFENFKANFSVLFDRNSKSKLDNEWLDIFWKSEKNNLIINLKEVDRKYLKFIENISRCFWVEYKDINKKQKDRFSVFNQYKDIYSPDFDYLNHISKIFDALTTYQDTKKYFEDFLKPNPDYWEYLRFYAVAQFFVHCGNITNSNIETYHKWIRVCRNLINNSRIEDTELFYKAIRSIKELATHIQDIYEHLSLPVTKIVGFLQDQCEEEKHKAKLIIGDKSNRWRDAIEKIENHAYFDGQIGFILNFAKTDNGNDINMFSNYSEKLNKLFSSEFQDKHDCLFQKSSELGRVS</sequence>
<reference evidence="2" key="1">
    <citation type="submission" date="2019-03" db="EMBL/GenBank/DDBJ databases">
        <title>Single cell metagenomics reveals metabolic interactions within the superorganism composed of flagellate Streblomastix strix and complex community of Bacteroidetes bacteria on its surface.</title>
        <authorList>
            <person name="Treitli S.C."/>
            <person name="Kolisko M."/>
            <person name="Husnik F."/>
            <person name="Keeling P."/>
            <person name="Hampl V."/>
        </authorList>
    </citation>
    <scope>NUCLEOTIDE SEQUENCE</scope>
    <source>
        <strain evidence="2">STM</strain>
    </source>
</reference>
<evidence type="ECO:0000259" key="1">
    <source>
        <dbReference type="Pfam" id="PF03235"/>
    </source>
</evidence>
<dbReference type="EMBL" id="SNRY01000725">
    <property type="protein sequence ID" value="KAA6337150.1"/>
    <property type="molecule type" value="Genomic_DNA"/>
</dbReference>
<dbReference type="InterPro" id="IPR004919">
    <property type="entry name" value="GmrSD_N"/>
</dbReference>